<protein>
    <recommendedName>
        <fullName evidence="3">Macro domain-containing protein</fullName>
    </recommendedName>
</protein>
<dbReference type="EMBL" id="CAJNOC010007717">
    <property type="protein sequence ID" value="CAF1103772.1"/>
    <property type="molecule type" value="Genomic_DNA"/>
</dbReference>
<dbReference type="InterPro" id="IPR043472">
    <property type="entry name" value="Macro_dom-like"/>
</dbReference>
<evidence type="ECO:0000313" key="2">
    <source>
        <dbReference type="Proteomes" id="UP000663879"/>
    </source>
</evidence>
<gene>
    <name evidence="1" type="ORF">OXX778_LOCUS21285</name>
</gene>
<dbReference type="AlphaFoldDB" id="A0A814PGV0"/>
<accession>A0A814PGV0</accession>
<keyword evidence="2" id="KW-1185">Reference proteome</keyword>
<evidence type="ECO:0008006" key="3">
    <source>
        <dbReference type="Google" id="ProtNLM"/>
    </source>
</evidence>
<dbReference type="Proteomes" id="UP000663879">
    <property type="component" value="Unassembled WGS sequence"/>
</dbReference>
<comment type="caution">
    <text evidence="1">The sequence shown here is derived from an EMBL/GenBank/DDBJ whole genome shotgun (WGS) entry which is preliminary data.</text>
</comment>
<organism evidence="1 2">
    <name type="scientific">Brachionus calyciflorus</name>
    <dbReference type="NCBI Taxonomy" id="104777"/>
    <lineage>
        <taxon>Eukaryota</taxon>
        <taxon>Metazoa</taxon>
        <taxon>Spiralia</taxon>
        <taxon>Gnathifera</taxon>
        <taxon>Rotifera</taxon>
        <taxon>Eurotatoria</taxon>
        <taxon>Monogononta</taxon>
        <taxon>Pseudotrocha</taxon>
        <taxon>Ploima</taxon>
        <taxon>Brachionidae</taxon>
        <taxon>Brachionus</taxon>
    </lineage>
</organism>
<dbReference type="OrthoDB" id="415359at2759"/>
<reference evidence="1" key="1">
    <citation type="submission" date="2021-02" db="EMBL/GenBank/DDBJ databases">
        <authorList>
            <person name="Nowell W R."/>
        </authorList>
    </citation>
    <scope>NUCLEOTIDE SEQUENCE</scope>
    <source>
        <strain evidence="1">Ploen Becks lab</strain>
    </source>
</reference>
<dbReference type="GO" id="GO:0005737">
    <property type="term" value="C:cytoplasm"/>
    <property type="evidence" value="ECO:0007669"/>
    <property type="project" value="TreeGrafter"/>
</dbReference>
<sequence length="506" mass="59156">MDPKFSFSFLFDSNLFAIFANDKKLVEFNLNIINNNLNVNLDPNAFNHPNELVYLIIDHLNIQQPTLNNFKNYLKLSPQFKSNLNSFIYKQYILQFENKLTNALSLKPSNSDIQIYWSNLINKQNLSTNKSEIENLILLSDINNEVWTTRMNSLKHKQQRQFSKFLFKLYDEFKNGKKAMENLDEYVEKNDFDDFDNKLMGPVKLLDGTKTKRSSRVLKDTSFNRIEESYTIQLGAQLKSTHNLRLIRCDILDYCKDRFKYSTENNLDNCIEPHSMLNSMSLYSQNKLNALVLLVDNLLINSKSFQNEDADSFDVSQSFREICQKNGYDFHFKSIDEQIEEAIKMINRVNKVENEDKYAKLNIGDFYVTKHSNLSQTHVVFNLATIDKEDENSHMKKSDLSSRHPVILGLRNILKTCIQNNVHTITFPLLLSHQMTEEMTVNWVMKRAELVLKCMKGFMIEFVQWGAQESRNIQFVVPLGLNDETFSALSSLIKTIFRESRTYLLD</sequence>
<dbReference type="InterPro" id="IPR019311">
    <property type="entry name" value="Fy-3"/>
</dbReference>
<dbReference type="Pfam" id="PF10154">
    <property type="entry name" value="Fy-3"/>
    <property type="match status" value="1"/>
</dbReference>
<evidence type="ECO:0000313" key="1">
    <source>
        <dbReference type="EMBL" id="CAF1103772.1"/>
    </source>
</evidence>
<dbReference type="Gene3D" id="3.40.220.10">
    <property type="entry name" value="Leucine Aminopeptidase, subunit E, domain 1"/>
    <property type="match status" value="1"/>
</dbReference>
<proteinExistence type="predicted"/>
<dbReference type="SUPFAM" id="SSF52949">
    <property type="entry name" value="Macro domain-like"/>
    <property type="match status" value="1"/>
</dbReference>
<dbReference type="PANTHER" id="PTHR16525">
    <property type="entry name" value="PROTEIN C12ORF4"/>
    <property type="match status" value="1"/>
</dbReference>
<name>A0A814PGV0_9BILA</name>
<dbReference type="PANTHER" id="PTHR16525:SF0">
    <property type="entry name" value="PROTEIN C12ORF4"/>
    <property type="match status" value="1"/>
</dbReference>